<evidence type="ECO:0000256" key="3">
    <source>
        <dbReference type="ARBA" id="ARBA00022502"/>
    </source>
</evidence>
<keyword evidence="5" id="KW-0256">Endoplasmic reticulum</keyword>
<name>A0A9D4ZI71_ADICA</name>
<dbReference type="OrthoDB" id="17366at2759"/>
<dbReference type="InterPro" id="IPR009580">
    <property type="entry name" value="GPI_biosynthesis_protein_Pig-F"/>
</dbReference>
<evidence type="ECO:0000256" key="1">
    <source>
        <dbReference type="ARBA" id="ARBA00004477"/>
    </source>
</evidence>
<dbReference type="GO" id="GO:0005789">
    <property type="term" value="C:endoplasmic reticulum membrane"/>
    <property type="evidence" value="ECO:0007669"/>
    <property type="project" value="UniProtKB-SubCell"/>
</dbReference>
<gene>
    <name evidence="9" type="ORF">GOP47_0008454</name>
</gene>
<feature type="transmembrane region" description="Helical" evidence="8">
    <location>
        <begin position="130"/>
        <end position="149"/>
    </location>
</feature>
<keyword evidence="4 8" id="KW-0812">Transmembrane</keyword>
<comment type="caution">
    <text evidence="9">The sequence shown here is derived from an EMBL/GenBank/DDBJ whole genome shotgun (WGS) entry which is preliminary data.</text>
</comment>
<feature type="transmembrane region" description="Helical" evidence="8">
    <location>
        <begin position="20"/>
        <end position="42"/>
    </location>
</feature>
<feature type="transmembrane region" description="Helical" evidence="8">
    <location>
        <begin position="54"/>
        <end position="78"/>
    </location>
</feature>
<keyword evidence="6 8" id="KW-1133">Transmembrane helix</keyword>
<sequence>MYTLISLKQRRCPSIWEASWRSILSLPIGALILIIAAVIFGAPWELEHSRKTAYWGQLISAIVALPAGIVLGGSWSEWLRLLAFTRPRGVLEYSICIPAHGAVIGAWFGAWPMPLDWERPWQEWPVCVTYGMAGGFFAGEILSAILVLVNSHEKSD</sequence>
<keyword evidence="3" id="KW-0337">GPI-anchor biosynthesis</keyword>
<protein>
    <recommendedName>
        <fullName evidence="11">Phosphatidylinositol-glycan biosynthesis class F protein</fullName>
    </recommendedName>
</protein>
<evidence type="ECO:0000256" key="8">
    <source>
        <dbReference type="SAM" id="Phobius"/>
    </source>
</evidence>
<evidence type="ECO:0000313" key="9">
    <source>
        <dbReference type="EMBL" id="KAI5076389.1"/>
    </source>
</evidence>
<dbReference type="Pfam" id="PF06699">
    <property type="entry name" value="PIG-F"/>
    <property type="match status" value="1"/>
</dbReference>
<comment type="subcellular location">
    <subcellularLocation>
        <location evidence="1">Endoplasmic reticulum membrane</location>
        <topology evidence="1">Multi-pass membrane protein</topology>
    </subcellularLocation>
</comment>
<evidence type="ECO:0000256" key="2">
    <source>
        <dbReference type="ARBA" id="ARBA00004687"/>
    </source>
</evidence>
<reference evidence="9" key="1">
    <citation type="submission" date="2021-01" db="EMBL/GenBank/DDBJ databases">
        <title>Adiantum capillus-veneris genome.</title>
        <authorList>
            <person name="Fang Y."/>
            <person name="Liao Q."/>
        </authorList>
    </citation>
    <scope>NUCLEOTIDE SEQUENCE</scope>
    <source>
        <strain evidence="9">H3</strain>
        <tissue evidence="9">Leaf</tissue>
    </source>
</reference>
<evidence type="ECO:0000256" key="6">
    <source>
        <dbReference type="ARBA" id="ARBA00022989"/>
    </source>
</evidence>
<dbReference type="EMBL" id="JABFUD020000008">
    <property type="protein sequence ID" value="KAI5076389.1"/>
    <property type="molecule type" value="Genomic_DNA"/>
</dbReference>
<dbReference type="GO" id="GO:0006506">
    <property type="term" value="P:GPI anchor biosynthetic process"/>
    <property type="evidence" value="ECO:0007669"/>
    <property type="project" value="UniProtKB-KW"/>
</dbReference>
<comment type="pathway">
    <text evidence="2">Glycolipid biosynthesis; glycosylphosphatidylinositol-anchor biosynthesis.</text>
</comment>
<accession>A0A9D4ZI71</accession>
<organism evidence="9 10">
    <name type="scientific">Adiantum capillus-veneris</name>
    <name type="common">Maidenhair fern</name>
    <dbReference type="NCBI Taxonomy" id="13818"/>
    <lineage>
        <taxon>Eukaryota</taxon>
        <taxon>Viridiplantae</taxon>
        <taxon>Streptophyta</taxon>
        <taxon>Embryophyta</taxon>
        <taxon>Tracheophyta</taxon>
        <taxon>Polypodiopsida</taxon>
        <taxon>Polypodiidae</taxon>
        <taxon>Polypodiales</taxon>
        <taxon>Pteridineae</taxon>
        <taxon>Pteridaceae</taxon>
        <taxon>Vittarioideae</taxon>
        <taxon>Adiantum</taxon>
    </lineage>
</organism>
<evidence type="ECO:0000256" key="7">
    <source>
        <dbReference type="ARBA" id="ARBA00023136"/>
    </source>
</evidence>
<feature type="transmembrane region" description="Helical" evidence="8">
    <location>
        <begin position="90"/>
        <end position="110"/>
    </location>
</feature>
<keyword evidence="7 8" id="KW-0472">Membrane</keyword>
<evidence type="ECO:0000313" key="10">
    <source>
        <dbReference type="Proteomes" id="UP000886520"/>
    </source>
</evidence>
<dbReference type="AlphaFoldDB" id="A0A9D4ZI71"/>
<dbReference type="Proteomes" id="UP000886520">
    <property type="component" value="Chromosome 8"/>
</dbReference>
<proteinExistence type="predicted"/>
<evidence type="ECO:0000256" key="5">
    <source>
        <dbReference type="ARBA" id="ARBA00022824"/>
    </source>
</evidence>
<keyword evidence="10" id="KW-1185">Reference proteome</keyword>
<evidence type="ECO:0000256" key="4">
    <source>
        <dbReference type="ARBA" id="ARBA00022692"/>
    </source>
</evidence>
<evidence type="ECO:0008006" key="11">
    <source>
        <dbReference type="Google" id="ProtNLM"/>
    </source>
</evidence>